<accession>A0ABW3NPA5</accession>
<gene>
    <name evidence="4" type="ORF">ACFQ3Q_07585</name>
</gene>
<evidence type="ECO:0000313" key="5">
    <source>
        <dbReference type="Proteomes" id="UP001597131"/>
    </source>
</evidence>
<feature type="transmembrane region" description="Helical" evidence="2">
    <location>
        <begin position="180"/>
        <end position="198"/>
    </location>
</feature>
<reference evidence="5" key="1">
    <citation type="journal article" date="2019" name="Int. J. Syst. Evol. Microbiol.">
        <title>The Global Catalogue of Microorganisms (GCM) 10K type strain sequencing project: providing services to taxonomists for standard genome sequencing and annotation.</title>
        <authorList>
            <consortium name="The Broad Institute Genomics Platform"/>
            <consortium name="The Broad Institute Genome Sequencing Center for Infectious Disease"/>
            <person name="Wu L."/>
            <person name="Ma J."/>
        </authorList>
    </citation>
    <scope>NUCLEOTIDE SEQUENCE [LARGE SCALE GENOMIC DNA]</scope>
    <source>
        <strain evidence="5">CCUG 64793</strain>
    </source>
</reference>
<dbReference type="EC" id="3.4.-.-" evidence="4"/>
<proteinExistence type="predicted"/>
<dbReference type="PANTHER" id="PTHR35797">
    <property type="entry name" value="PROTEASE-RELATED"/>
    <property type="match status" value="1"/>
</dbReference>
<feature type="transmembrane region" description="Helical" evidence="2">
    <location>
        <begin position="55"/>
        <end position="72"/>
    </location>
</feature>
<keyword evidence="5" id="KW-1185">Reference proteome</keyword>
<comment type="caution">
    <text evidence="4">The sequence shown here is derived from an EMBL/GenBank/DDBJ whole genome shotgun (WGS) entry which is preliminary data.</text>
</comment>
<sequence>MRANKEKIELKRFLPKRDLKYIYLLIPLLSLGISVISMILAGISTDLILGVLQNNWEQLIIHLFLQILIIGMGEETGWRGWLLPNVNKRYSLLKTMFFVLMIWTLWHFPILFESSEILIPWLLVITGATIILTWVWKKFGNNILLFAVIHGSINYPQFFWDNQGNKIEAQLLIKSWEVSGYFYFTIGIVLLISMHKILQTKYKPHSPGNKSSSQTGSSLIKN</sequence>
<dbReference type="Proteomes" id="UP001597131">
    <property type="component" value="Unassembled WGS sequence"/>
</dbReference>
<keyword evidence="2" id="KW-0812">Transmembrane</keyword>
<feature type="transmembrane region" description="Helical" evidence="2">
    <location>
        <begin position="143"/>
        <end position="160"/>
    </location>
</feature>
<name>A0ABW3NPA5_9FLAO</name>
<dbReference type="GO" id="GO:0016787">
    <property type="term" value="F:hydrolase activity"/>
    <property type="evidence" value="ECO:0007669"/>
    <property type="project" value="UniProtKB-KW"/>
</dbReference>
<evidence type="ECO:0000256" key="1">
    <source>
        <dbReference type="SAM" id="MobiDB-lite"/>
    </source>
</evidence>
<protein>
    <submittedName>
        <fullName evidence="4">CPBP family intramembrane glutamic endopeptidase</fullName>
        <ecNumber evidence="4">3.4.-.-</ecNumber>
    </submittedName>
</protein>
<dbReference type="InterPro" id="IPR003675">
    <property type="entry name" value="Rce1/LyrA-like_dom"/>
</dbReference>
<evidence type="ECO:0000256" key="2">
    <source>
        <dbReference type="SAM" id="Phobius"/>
    </source>
</evidence>
<feature type="domain" description="CAAX prenyl protease 2/Lysostaphin resistance protein A-like" evidence="3">
    <location>
        <begin position="58"/>
        <end position="155"/>
    </location>
</feature>
<dbReference type="PANTHER" id="PTHR35797:SF1">
    <property type="entry name" value="PROTEASE"/>
    <property type="match status" value="1"/>
</dbReference>
<evidence type="ECO:0000259" key="3">
    <source>
        <dbReference type="Pfam" id="PF02517"/>
    </source>
</evidence>
<keyword evidence="2" id="KW-0472">Membrane</keyword>
<evidence type="ECO:0000313" key="4">
    <source>
        <dbReference type="EMBL" id="MFD1095603.1"/>
    </source>
</evidence>
<dbReference type="Pfam" id="PF02517">
    <property type="entry name" value="Rce1-like"/>
    <property type="match status" value="1"/>
</dbReference>
<feature type="transmembrane region" description="Helical" evidence="2">
    <location>
        <begin position="118"/>
        <end position="136"/>
    </location>
</feature>
<feature type="region of interest" description="Disordered" evidence="1">
    <location>
        <begin position="202"/>
        <end position="222"/>
    </location>
</feature>
<keyword evidence="2" id="KW-1133">Transmembrane helix</keyword>
<feature type="transmembrane region" description="Helical" evidence="2">
    <location>
        <begin position="21"/>
        <end position="43"/>
    </location>
</feature>
<feature type="transmembrane region" description="Helical" evidence="2">
    <location>
        <begin position="92"/>
        <end position="112"/>
    </location>
</feature>
<dbReference type="RefSeq" id="WP_380744478.1">
    <property type="nucleotide sequence ID" value="NZ_JBHTLI010000001.1"/>
</dbReference>
<dbReference type="InterPro" id="IPR042150">
    <property type="entry name" value="MmRce1-like"/>
</dbReference>
<dbReference type="EMBL" id="JBHTLI010000001">
    <property type="protein sequence ID" value="MFD1095603.1"/>
    <property type="molecule type" value="Genomic_DNA"/>
</dbReference>
<keyword evidence="4" id="KW-0378">Hydrolase</keyword>
<feature type="compositionally biased region" description="Polar residues" evidence="1">
    <location>
        <begin position="208"/>
        <end position="222"/>
    </location>
</feature>
<organism evidence="4 5">
    <name type="scientific">Salegentibacter chungangensis</name>
    <dbReference type="NCBI Taxonomy" id="1335724"/>
    <lineage>
        <taxon>Bacteria</taxon>
        <taxon>Pseudomonadati</taxon>
        <taxon>Bacteroidota</taxon>
        <taxon>Flavobacteriia</taxon>
        <taxon>Flavobacteriales</taxon>
        <taxon>Flavobacteriaceae</taxon>
        <taxon>Salegentibacter</taxon>
    </lineage>
</organism>